<dbReference type="AlphaFoldDB" id="A0AAV8YWD9"/>
<feature type="chain" id="PRO_5043642282" evidence="2">
    <location>
        <begin position="17"/>
        <end position="154"/>
    </location>
</feature>
<feature type="region of interest" description="Disordered" evidence="1">
    <location>
        <begin position="28"/>
        <end position="136"/>
    </location>
</feature>
<sequence length="154" mass="17158">MKVVLFVICAATLAYAITDEQKEKIKAAHDKCQADPASHVDESEFKHGPEGHPDPKKLGPPHILYDQAVSPPEGRRQREQGGGKEGSDDRHQGRGETQRGSRRVRRRGNRRRRRPPHTSSNASSATPPTPSAPPMSLHRITIKRVCCCYRNIVV</sequence>
<feature type="signal peptide" evidence="2">
    <location>
        <begin position="1"/>
        <end position="16"/>
    </location>
</feature>
<name>A0AAV8YWD9_9CUCU</name>
<keyword evidence="4" id="KW-1185">Reference proteome</keyword>
<comment type="caution">
    <text evidence="3">The sequence shown here is derived from an EMBL/GenBank/DDBJ whole genome shotgun (WGS) entry which is preliminary data.</text>
</comment>
<feature type="compositionally biased region" description="Basic residues" evidence="1">
    <location>
        <begin position="100"/>
        <end position="116"/>
    </location>
</feature>
<evidence type="ECO:0000256" key="2">
    <source>
        <dbReference type="SAM" id="SignalP"/>
    </source>
</evidence>
<protein>
    <submittedName>
        <fullName evidence="3">Uncharacterized protein</fullName>
    </submittedName>
</protein>
<keyword evidence="2" id="KW-0732">Signal</keyword>
<feature type="compositionally biased region" description="Low complexity" evidence="1">
    <location>
        <begin position="117"/>
        <end position="126"/>
    </location>
</feature>
<reference evidence="3" key="1">
    <citation type="journal article" date="2023" name="Insect Mol. Biol.">
        <title>Genome sequencing provides insights into the evolution of gene families encoding plant cell wall-degrading enzymes in longhorned beetles.</title>
        <authorList>
            <person name="Shin N.R."/>
            <person name="Okamura Y."/>
            <person name="Kirsch R."/>
            <person name="Pauchet Y."/>
        </authorList>
    </citation>
    <scope>NUCLEOTIDE SEQUENCE</scope>
    <source>
        <strain evidence="3">AMC_N1</strain>
    </source>
</reference>
<gene>
    <name evidence="3" type="ORF">NQ318_008540</name>
</gene>
<dbReference type="EMBL" id="JAPWTK010000036">
    <property type="protein sequence ID" value="KAJ8955671.1"/>
    <property type="molecule type" value="Genomic_DNA"/>
</dbReference>
<proteinExistence type="predicted"/>
<feature type="compositionally biased region" description="Basic and acidic residues" evidence="1">
    <location>
        <begin position="28"/>
        <end position="57"/>
    </location>
</feature>
<feature type="compositionally biased region" description="Basic and acidic residues" evidence="1">
    <location>
        <begin position="73"/>
        <end position="99"/>
    </location>
</feature>
<evidence type="ECO:0000256" key="1">
    <source>
        <dbReference type="SAM" id="MobiDB-lite"/>
    </source>
</evidence>
<dbReference type="Proteomes" id="UP001162162">
    <property type="component" value="Unassembled WGS sequence"/>
</dbReference>
<accession>A0AAV8YWD9</accession>
<evidence type="ECO:0000313" key="3">
    <source>
        <dbReference type="EMBL" id="KAJ8955671.1"/>
    </source>
</evidence>
<organism evidence="3 4">
    <name type="scientific">Aromia moschata</name>
    <dbReference type="NCBI Taxonomy" id="1265417"/>
    <lineage>
        <taxon>Eukaryota</taxon>
        <taxon>Metazoa</taxon>
        <taxon>Ecdysozoa</taxon>
        <taxon>Arthropoda</taxon>
        <taxon>Hexapoda</taxon>
        <taxon>Insecta</taxon>
        <taxon>Pterygota</taxon>
        <taxon>Neoptera</taxon>
        <taxon>Endopterygota</taxon>
        <taxon>Coleoptera</taxon>
        <taxon>Polyphaga</taxon>
        <taxon>Cucujiformia</taxon>
        <taxon>Chrysomeloidea</taxon>
        <taxon>Cerambycidae</taxon>
        <taxon>Cerambycinae</taxon>
        <taxon>Callichromatini</taxon>
        <taxon>Aromia</taxon>
    </lineage>
</organism>
<evidence type="ECO:0000313" key="4">
    <source>
        <dbReference type="Proteomes" id="UP001162162"/>
    </source>
</evidence>